<dbReference type="AlphaFoldDB" id="A0A0M0I5I0"/>
<dbReference type="Pfam" id="PF11557">
    <property type="entry name" value="Omp_AT"/>
    <property type="match status" value="1"/>
</dbReference>
<feature type="domain" description="Solitary outer membrane autotransporter-like beta-barrel" evidence="1">
    <location>
        <begin position="10"/>
        <end position="327"/>
    </location>
</feature>
<dbReference type="PATRIC" id="fig|171383.3.peg.655"/>
<sequence>MKKLFPSRYIVVLYCGLPVVSLAEGYNSVRTYVEQTFATSIVLTDSDVFTVGIHDFDPNEWFSLENEAIGSDESVSLRQQVAVSTLPYSFELSDENDPHKHSFFTRFSIIRSEQDFSLRSQDPADYNDQYVFGAFAAYRYRYQLTDGWTLTPGIGLHLQYFRNEHDYKSEFSRQVAQPVLDDVLFNTDAWALSYEPHVEAKYTKPTEWGSWNFSSAFHYFYGTGWGEANLGDIGNPEGWYTANGIEMYYNVTRWGPSVQSVYASLRRIDLGGDTDEPLDTPHYYEGSIGWLLTPPFESSWIDNVGLGLSINYGSAFKGGSIVFFFNQID</sequence>
<evidence type="ECO:0000259" key="1">
    <source>
        <dbReference type="Pfam" id="PF11557"/>
    </source>
</evidence>
<proteinExistence type="predicted"/>
<evidence type="ECO:0000313" key="3">
    <source>
        <dbReference type="Proteomes" id="UP000037530"/>
    </source>
</evidence>
<keyword evidence="3" id="KW-1185">Reference proteome</keyword>
<dbReference type="InterPro" id="IPR021621">
    <property type="entry name" value="Omp_AT"/>
</dbReference>
<dbReference type="EMBL" id="LHPI01000001">
    <property type="protein sequence ID" value="KOO09377.1"/>
    <property type="molecule type" value="Genomic_DNA"/>
</dbReference>
<dbReference type="OrthoDB" id="6080400at2"/>
<dbReference type="STRING" id="171383.AKJ31_03205"/>
<protein>
    <recommendedName>
        <fullName evidence="1">Solitary outer membrane autotransporter-like beta-barrel domain-containing protein</fullName>
    </recommendedName>
</protein>
<name>A0A0M0I5I0_9VIBR</name>
<accession>A0A0M0I5I0</accession>
<gene>
    <name evidence="2" type="ORF">AKJ31_03205</name>
</gene>
<comment type="caution">
    <text evidence="2">The sequence shown here is derived from an EMBL/GenBank/DDBJ whole genome shotgun (WGS) entry which is preliminary data.</text>
</comment>
<dbReference type="RefSeq" id="WP_053407633.1">
    <property type="nucleotide sequence ID" value="NZ_LHPI01000001.1"/>
</dbReference>
<reference evidence="3" key="1">
    <citation type="submission" date="2015-08" db="EMBL/GenBank/DDBJ databases">
        <title>Vibrio galatheae sp. nov., a novel member of the Vibrionaceae family isolated from the Solomon Islands.</title>
        <authorList>
            <person name="Giubergia S."/>
            <person name="Machado H."/>
            <person name="Mateiu R.V."/>
            <person name="Gram L."/>
        </authorList>
    </citation>
    <scope>NUCLEOTIDE SEQUENCE [LARGE SCALE GENOMIC DNA]</scope>
    <source>
        <strain evidence="3">DSM 19134</strain>
    </source>
</reference>
<evidence type="ECO:0000313" key="2">
    <source>
        <dbReference type="EMBL" id="KOO09377.1"/>
    </source>
</evidence>
<organism evidence="2 3">
    <name type="scientific">Vibrio hepatarius</name>
    <dbReference type="NCBI Taxonomy" id="171383"/>
    <lineage>
        <taxon>Bacteria</taxon>
        <taxon>Pseudomonadati</taxon>
        <taxon>Pseudomonadota</taxon>
        <taxon>Gammaproteobacteria</taxon>
        <taxon>Vibrionales</taxon>
        <taxon>Vibrionaceae</taxon>
        <taxon>Vibrio</taxon>
        <taxon>Vibrio oreintalis group</taxon>
    </lineage>
</organism>
<dbReference type="Proteomes" id="UP000037530">
    <property type="component" value="Unassembled WGS sequence"/>
</dbReference>